<dbReference type="InterPro" id="IPR003691">
    <property type="entry name" value="FluC"/>
</dbReference>
<keyword evidence="4 9" id="KW-0812">Transmembrane</keyword>
<comment type="similarity">
    <text evidence="7">Belongs to the fluoride channel Fluc/FEX (TC 1.A.43) family.</text>
</comment>
<evidence type="ECO:0000256" key="5">
    <source>
        <dbReference type="ARBA" id="ARBA00022989"/>
    </source>
</evidence>
<dbReference type="GO" id="GO:0005886">
    <property type="term" value="C:plasma membrane"/>
    <property type="evidence" value="ECO:0007669"/>
    <property type="project" value="UniProtKB-SubCell"/>
</dbReference>
<evidence type="ECO:0000256" key="4">
    <source>
        <dbReference type="ARBA" id="ARBA00022692"/>
    </source>
</evidence>
<dbReference type="PANTHER" id="PTHR28259">
    <property type="entry name" value="FLUORIDE EXPORT PROTEIN 1-RELATED"/>
    <property type="match status" value="1"/>
</dbReference>
<dbReference type="GO" id="GO:1903425">
    <property type="term" value="F:fluoride transmembrane transporter activity"/>
    <property type="evidence" value="ECO:0007669"/>
    <property type="project" value="TreeGrafter"/>
</dbReference>
<reference evidence="10 11" key="1">
    <citation type="submission" date="2016-08" db="EMBL/GenBank/DDBJ databases">
        <title>Draft genome sequence of allopolyploid Zygosaccharomyces rouxii.</title>
        <authorList>
            <person name="Watanabe J."/>
            <person name="Uehara K."/>
            <person name="Mogi Y."/>
            <person name="Tsukioka Y."/>
        </authorList>
    </citation>
    <scope>NUCLEOTIDE SEQUENCE [LARGE SCALE GENOMIC DNA]</scope>
    <source>
        <strain evidence="10 11">NBRC 110957</strain>
    </source>
</reference>
<comment type="subcellular location">
    <subcellularLocation>
        <location evidence="2">Cell membrane</location>
        <topology evidence="2">Multi-pass membrane protein</topology>
    </subcellularLocation>
</comment>
<keyword evidence="6 9" id="KW-0472">Membrane</keyword>
<keyword evidence="3" id="KW-1003">Cell membrane</keyword>
<evidence type="ECO:0000256" key="9">
    <source>
        <dbReference type="SAM" id="Phobius"/>
    </source>
</evidence>
<evidence type="ECO:0000313" key="11">
    <source>
        <dbReference type="Proteomes" id="UP000187013"/>
    </source>
</evidence>
<accession>A0A1Q3AHV6</accession>
<evidence type="ECO:0000256" key="7">
    <source>
        <dbReference type="ARBA" id="ARBA00035120"/>
    </source>
</evidence>
<gene>
    <name evidence="10" type="ORF">ZYGR_0AS06330</name>
</gene>
<feature type="transmembrane region" description="Helical" evidence="9">
    <location>
        <begin position="358"/>
        <end position="379"/>
    </location>
</feature>
<name>A0A1Q3AHV6_ZYGRO</name>
<dbReference type="AlphaFoldDB" id="A0A1Q3AHV6"/>
<keyword evidence="5 9" id="KW-1133">Transmembrane helix</keyword>
<comment type="function">
    <text evidence="1">Fluoride channel required for the rapid expulsion of cytoplasmic fluoride.</text>
</comment>
<evidence type="ECO:0000256" key="1">
    <source>
        <dbReference type="ARBA" id="ARBA00002598"/>
    </source>
</evidence>
<comment type="caution">
    <text evidence="10">The sequence shown here is derived from an EMBL/GenBank/DDBJ whole genome shotgun (WGS) entry which is preliminary data.</text>
</comment>
<dbReference type="PANTHER" id="PTHR28259:SF1">
    <property type="entry name" value="FLUORIDE EXPORT PROTEIN 1-RELATED"/>
    <property type="match status" value="1"/>
</dbReference>
<feature type="transmembrane region" description="Helical" evidence="9">
    <location>
        <begin position="225"/>
        <end position="249"/>
    </location>
</feature>
<evidence type="ECO:0000256" key="2">
    <source>
        <dbReference type="ARBA" id="ARBA00004651"/>
    </source>
</evidence>
<evidence type="ECO:0000313" key="10">
    <source>
        <dbReference type="EMBL" id="GAV55309.1"/>
    </source>
</evidence>
<evidence type="ECO:0000256" key="3">
    <source>
        <dbReference type="ARBA" id="ARBA00022475"/>
    </source>
</evidence>
<dbReference type="Proteomes" id="UP000187013">
    <property type="component" value="Unassembled WGS sequence"/>
</dbReference>
<evidence type="ECO:0000256" key="6">
    <source>
        <dbReference type="ARBA" id="ARBA00023136"/>
    </source>
</evidence>
<dbReference type="Pfam" id="PF02537">
    <property type="entry name" value="CRCB"/>
    <property type="match status" value="2"/>
</dbReference>
<dbReference type="EMBL" id="BDGX01000045">
    <property type="protein sequence ID" value="GAV55309.1"/>
    <property type="molecule type" value="Genomic_DNA"/>
</dbReference>
<sequence>MSISPEDITSHRIKCSTTEIPISSRFCVPMAFNIGNIRSQIIFHFTYVSATVLGNYAREGTTVLATYDPSYVESGSVLWSNLTSCVVMGMLQELNSAKWFAPSDLKSFFTVLTTGFCGAYSSYSTLMLETFQQSTSLSPSNIKNHTKLPNRAFGMKEFLAVLLTQLFTSMGAYLFGRGLSKSIIVPLTSNKNIVQSDQNEEEDKQAMVENTGLVPKPWVQKMVRFYQWSLALLAIPFVATILVLTLVYGNYSRGKWTLFALFGIFGGYLRYYLSNWCNGWIKNFPMGTFIANELAVILIACFQIILRGRKNYHEQRPVAHTVNSCHVTTSLVSGFCGSLSTISTFINEAYKLEFNYMLIYYFVTISVSYSLLVVIMGSYSWTRGLTIPMC</sequence>
<feature type="transmembrane region" description="Helical" evidence="9">
    <location>
        <begin position="256"/>
        <end position="273"/>
    </location>
</feature>
<organism evidence="10 11">
    <name type="scientific">Zygosaccharomyces rouxii</name>
    <dbReference type="NCBI Taxonomy" id="4956"/>
    <lineage>
        <taxon>Eukaryota</taxon>
        <taxon>Fungi</taxon>
        <taxon>Dikarya</taxon>
        <taxon>Ascomycota</taxon>
        <taxon>Saccharomycotina</taxon>
        <taxon>Saccharomycetes</taxon>
        <taxon>Saccharomycetales</taxon>
        <taxon>Saccharomycetaceae</taxon>
        <taxon>Zygosaccharomyces</taxon>
    </lineage>
</organism>
<feature type="transmembrane region" description="Helical" evidence="9">
    <location>
        <begin position="327"/>
        <end position="346"/>
    </location>
</feature>
<comment type="catalytic activity">
    <reaction evidence="8">
        <text>fluoride(in) = fluoride(out)</text>
        <dbReference type="Rhea" id="RHEA:76159"/>
        <dbReference type="ChEBI" id="CHEBI:17051"/>
    </reaction>
    <physiologicalReaction direction="left-to-right" evidence="8">
        <dbReference type="Rhea" id="RHEA:76160"/>
    </physiologicalReaction>
</comment>
<dbReference type="OrthoDB" id="409792at2759"/>
<feature type="transmembrane region" description="Helical" evidence="9">
    <location>
        <begin position="285"/>
        <end position="306"/>
    </location>
</feature>
<evidence type="ECO:0000256" key="8">
    <source>
        <dbReference type="ARBA" id="ARBA00035585"/>
    </source>
</evidence>
<protein>
    <submittedName>
        <fullName evidence="10">Uncharacterized protein</fullName>
    </submittedName>
</protein>
<proteinExistence type="inferred from homology"/>